<sequence length="144" mass="16122">MFGGFGSLNSVESEKRQALRDAYKTINEALNPRNPIRSTAFYVPGTDSMDDLRQRCALLESRIQCFTVQEAKVLSWGDTELLASWAQDIVENLLSNGVRQEHWVCETLPRVFDLIEDFNVENVDQSLLKASPITASSPSAIQIS</sequence>
<reference evidence="1 2" key="1">
    <citation type="submission" date="2019-02" db="EMBL/GenBank/DDBJ databases">
        <title>Genome sequencing of the rare red list fungi Bondarzewia mesenterica.</title>
        <authorList>
            <person name="Buettner E."/>
            <person name="Kellner H."/>
        </authorList>
    </citation>
    <scope>NUCLEOTIDE SEQUENCE [LARGE SCALE GENOMIC DNA]</scope>
    <source>
        <strain evidence="1 2">DSM 108281</strain>
    </source>
</reference>
<organism evidence="1 2">
    <name type="scientific">Bondarzewia mesenterica</name>
    <dbReference type="NCBI Taxonomy" id="1095465"/>
    <lineage>
        <taxon>Eukaryota</taxon>
        <taxon>Fungi</taxon>
        <taxon>Dikarya</taxon>
        <taxon>Basidiomycota</taxon>
        <taxon>Agaricomycotina</taxon>
        <taxon>Agaricomycetes</taxon>
        <taxon>Russulales</taxon>
        <taxon>Bondarzewiaceae</taxon>
        <taxon>Bondarzewia</taxon>
    </lineage>
</organism>
<proteinExistence type="predicted"/>
<protein>
    <submittedName>
        <fullName evidence="1">Uncharacterized protein</fullName>
    </submittedName>
</protein>
<keyword evidence="2" id="KW-1185">Reference proteome</keyword>
<dbReference type="Proteomes" id="UP000310158">
    <property type="component" value="Unassembled WGS sequence"/>
</dbReference>
<evidence type="ECO:0000313" key="2">
    <source>
        <dbReference type="Proteomes" id="UP000310158"/>
    </source>
</evidence>
<dbReference type="EMBL" id="SGPL01000160">
    <property type="protein sequence ID" value="THH16393.1"/>
    <property type="molecule type" value="Genomic_DNA"/>
</dbReference>
<evidence type="ECO:0000313" key="1">
    <source>
        <dbReference type="EMBL" id="THH16393.1"/>
    </source>
</evidence>
<comment type="caution">
    <text evidence="1">The sequence shown here is derived from an EMBL/GenBank/DDBJ whole genome shotgun (WGS) entry which is preliminary data.</text>
</comment>
<name>A0A4V3XF71_9AGAM</name>
<gene>
    <name evidence="1" type="ORF">EW146_g4243</name>
</gene>
<dbReference type="AlphaFoldDB" id="A0A4V3XF71"/>
<accession>A0A4V3XF71</accession>